<comment type="similarity">
    <text evidence="4">Belongs to the class I-like SAM-binding methyltransferase superfamily. RNA M5U methyltransferase family.</text>
</comment>
<feature type="binding site" evidence="4">
    <location>
        <position position="426"/>
    </location>
    <ligand>
        <name>S-adenosyl-L-methionine</name>
        <dbReference type="ChEBI" id="CHEBI:59789"/>
    </ligand>
</feature>
<evidence type="ECO:0000256" key="4">
    <source>
        <dbReference type="PROSITE-ProRule" id="PRU01024"/>
    </source>
</evidence>
<dbReference type="PROSITE" id="PS01230">
    <property type="entry name" value="TRMA_1"/>
    <property type="match status" value="1"/>
</dbReference>
<sequence>MKKGQIAEGNVTTVEFPNKGIVMTDEGERVIVKNTIPGQRVSFAVNKVRKGKAEGRLLETVKKSPRETADTCRHFGQCGGCTYQSLPYEEQLKIKETQVRGMIEQAIGDACAYEFLPIRHSPRVLAYRNKMEFSFGDEYKDGPLALGMHKRGSFYDIVTVEDCRIVDGDFRAILMATLAYFREQEIFFYHRLRHTGYLRHLLVRKAVKTGEILVDLITTTQDWRNVQEQEPDERAKIEAALLEKQGRCPHAGTVNEEKEKQLLAGWKDVLLALSLEGTLKGVLHTKNDSVADVVKNEGTEVLFGQDYFYEELLGLRFQISPFSFFQTNSLGAEVLYSTAREFILGDNPDMLADKTVYDLYSGTGTIAQMLAPVCKKVVGVEIIEEAVEAAKENAALNHLDNCEFLAGDVLKVLDTIEERPDYIVLDPPRDGIHPKALEKIINYGVDHMIYISCKPTSLARDLEVLLARGYVVDKVQCVDMFPNTVHVETVCLLSKLHEAKHHVNVTVDMDEMDITSAESKATYEEIKKYVAEHNDGMKVTNLYIAQVKKKCGIIERENYNKPKSEDEIQPQCPKDKEKAIEDALRYFQMK</sequence>
<dbReference type="PROSITE" id="PS50926">
    <property type="entry name" value="TRAM"/>
    <property type="match status" value="1"/>
</dbReference>
<evidence type="ECO:0000256" key="1">
    <source>
        <dbReference type="ARBA" id="ARBA00022603"/>
    </source>
</evidence>
<dbReference type="GO" id="GO:0008173">
    <property type="term" value="F:RNA methyltransferase activity"/>
    <property type="evidence" value="ECO:0007669"/>
    <property type="project" value="InterPro"/>
</dbReference>
<dbReference type="InterPro" id="IPR012340">
    <property type="entry name" value="NA-bd_OB-fold"/>
</dbReference>
<dbReference type="STRING" id="301302.ERS852420_02349"/>
<dbReference type="PANTHER" id="PTHR11061">
    <property type="entry name" value="RNA M5U METHYLTRANSFERASE"/>
    <property type="match status" value="1"/>
</dbReference>
<keyword evidence="2 4" id="KW-0808">Transferase</keyword>
<accession>A0A0M6WYZ0</accession>
<feature type="binding site" evidence="4">
    <location>
        <position position="360"/>
    </location>
    <ligand>
        <name>S-adenosyl-L-methionine</name>
        <dbReference type="ChEBI" id="CHEBI:59789"/>
    </ligand>
</feature>
<dbReference type="InterPro" id="IPR002792">
    <property type="entry name" value="TRAM_dom"/>
</dbReference>
<dbReference type="GO" id="GO:0001510">
    <property type="term" value="P:RNA methylation"/>
    <property type="evidence" value="ECO:0007669"/>
    <property type="project" value="UniProtKB-ARBA"/>
</dbReference>
<dbReference type="Gene3D" id="3.40.50.150">
    <property type="entry name" value="Vaccinia Virus protein VP39"/>
    <property type="match status" value="1"/>
</dbReference>
<evidence type="ECO:0000313" key="7">
    <source>
        <dbReference type="EMBL" id="CRL41917.1"/>
    </source>
</evidence>
<dbReference type="PROSITE" id="PS51687">
    <property type="entry name" value="SAM_MT_RNA_M5U"/>
    <property type="match status" value="1"/>
</dbReference>
<dbReference type="InterPro" id="IPR029063">
    <property type="entry name" value="SAM-dependent_MTases_sf"/>
</dbReference>
<dbReference type="GO" id="GO:0008757">
    <property type="term" value="F:S-adenosylmethionine-dependent methyltransferase activity"/>
    <property type="evidence" value="ECO:0007669"/>
    <property type="project" value="UniProtKB-ARBA"/>
</dbReference>
<evidence type="ECO:0000313" key="8">
    <source>
        <dbReference type="Proteomes" id="UP000049979"/>
    </source>
</evidence>
<evidence type="ECO:0000256" key="5">
    <source>
        <dbReference type="PROSITE-ProRule" id="PRU10015"/>
    </source>
</evidence>
<feature type="active site" description="Nucleophile" evidence="4">
    <location>
        <position position="453"/>
    </location>
</feature>
<dbReference type="Proteomes" id="UP000049979">
    <property type="component" value="Unassembled WGS sequence"/>
</dbReference>
<dbReference type="NCBIfam" id="TIGR00479">
    <property type="entry name" value="rumA"/>
    <property type="match status" value="1"/>
</dbReference>
<dbReference type="InterPro" id="IPR030390">
    <property type="entry name" value="MeTrfase_TrmA_AS"/>
</dbReference>
<proteinExistence type="inferred from homology"/>
<dbReference type="Pfam" id="PF05958">
    <property type="entry name" value="tRNA_U5-meth_tr"/>
    <property type="match status" value="1"/>
</dbReference>
<dbReference type="Gene3D" id="2.40.50.140">
    <property type="entry name" value="Nucleic acid-binding proteins"/>
    <property type="match status" value="1"/>
</dbReference>
<gene>
    <name evidence="7" type="ORF">M72_13781</name>
</gene>
<dbReference type="SUPFAM" id="SSF50249">
    <property type="entry name" value="Nucleic acid-binding proteins"/>
    <property type="match status" value="1"/>
</dbReference>
<dbReference type="SUPFAM" id="SSF53335">
    <property type="entry name" value="S-adenosyl-L-methionine-dependent methyltransferases"/>
    <property type="match status" value="1"/>
</dbReference>
<dbReference type="OrthoDB" id="9804590at2"/>
<reference evidence="8" key="1">
    <citation type="submission" date="2015-05" db="EMBL/GenBank/DDBJ databases">
        <authorList>
            <consortium name="Pathogen Informatics"/>
        </authorList>
    </citation>
    <scope>NUCLEOTIDE SEQUENCE [LARGE SCALE GENOMIC DNA]</scope>
    <source>
        <strain evidence="8">M72</strain>
    </source>
</reference>
<organism evidence="7 8">
    <name type="scientific">Roseburia faecis</name>
    <dbReference type="NCBI Taxonomy" id="301302"/>
    <lineage>
        <taxon>Bacteria</taxon>
        <taxon>Bacillati</taxon>
        <taxon>Bacillota</taxon>
        <taxon>Clostridia</taxon>
        <taxon>Lachnospirales</taxon>
        <taxon>Lachnospiraceae</taxon>
        <taxon>Roseburia</taxon>
    </lineage>
</organism>
<dbReference type="RefSeq" id="WP_055068578.1">
    <property type="nucleotide sequence ID" value="NZ_CP173697.1"/>
</dbReference>
<feature type="active site" evidence="5">
    <location>
        <position position="453"/>
    </location>
</feature>
<feature type="domain" description="TRAM" evidence="6">
    <location>
        <begin position="1"/>
        <end position="59"/>
    </location>
</feature>
<dbReference type="CDD" id="cd02440">
    <property type="entry name" value="AdoMet_MTases"/>
    <property type="match status" value="1"/>
</dbReference>
<dbReference type="AlphaFoldDB" id="A0A0M6WYZ0"/>
<protein>
    <submittedName>
        <fullName evidence="7">tRNA (Uracil-5-)-methyltransferase</fullName>
    </submittedName>
</protein>
<keyword evidence="3 4" id="KW-0949">S-adenosyl-L-methionine</keyword>
<keyword evidence="8" id="KW-1185">Reference proteome</keyword>
<evidence type="ECO:0000259" key="6">
    <source>
        <dbReference type="PROSITE" id="PS50926"/>
    </source>
</evidence>
<evidence type="ECO:0000256" key="3">
    <source>
        <dbReference type="ARBA" id="ARBA00022691"/>
    </source>
</evidence>
<dbReference type="FunFam" id="3.40.50.150:FF:000009">
    <property type="entry name" value="23S rRNA (Uracil(1939)-C(5))-methyltransferase RlmD"/>
    <property type="match status" value="1"/>
</dbReference>
<feature type="binding site" evidence="4">
    <location>
        <position position="326"/>
    </location>
    <ligand>
        <name>S-adenosyl-L-methionine</name>
        <dbReference type="ChEBI" id="CHEBI:59789"/>
    </ligand>
</feature>
<feature type="binding site" evidence="4">
    <location>
        <position position="381"/>
    </location>
    <ligand>
        <name>S-adenosyl-L-methionine</name>
        <dbReference type="ChEBI" id="CHEBI:59789"/>
    </ligand>
</feature>
<dbReference type="PANTHER" id="PTHR11061:SF30">
    <property type="entry name" value="TRNA (URACIL(54)-C(5))-METHYLTRANSFERASE"/>
    <property type="match status" value="1"/>
</dbReference>
<dbReference type="EMBL" id="CVRR01000060">
    <property type="protein sequence ID" value="CRL41917.1"/>
    <property type="molecule type" value="Genomic_DNA"/>
</dbReference>
<evidence type="ECO:0000256" key="2">
    <source>
        <dbReference type="ARBA" id="ARBA00022679"/>
    </source>
</evidence>
<keyword evidence="1 4" id="KW-0489">Methyltransferase</keyword>
<dbReference type="InterPro" id="IPR010280">
    <property type="entry name" value="U5_MeTrfase_fam"/>
</dbReference>
<dbReference type="GO" id="GO:0006396">
    <property type="term" value="P:RNA processing"/>
    <property type="evidence" value="ECO:0007669"/>
    <property type="project" value="InterPro"/>
</dbReference>
<dbReference type="GeneID" id="99747803"/>
<dbReference type="Gene3D" id="2.40.50.1070">
    <property type="match status" value="1"/>
</dbReference>
<name>A0A0M6WYZ0_9FIRM</name>